<reference evidence="2 3" key="1">
    <citation type="submission" date="2018-07" db="EMBL/GenBank/DDBJ databases">
        <title>A high quality draft genome assembly of the barn swallow (H. rustica rustica).</title>
        <authorList>
            <person name="Formenti G."/>
            <person name="Chiara M."/>
            <person name="Poveda L."/>
            <person name="Francoijs K.-J."/>
            <person name="Bonisoli-Alquati A."/>
            <person name="Canova L."/>
            <person name="Gianfranceschi L."/>
            <person name="Horner D.S."/>
            <person name="Saino N."/>
        </authorList>
    </citation>
    <scope>NUCLEOTIDE SEQUENCE [LARGE SCALE GENOMIC DNA]</scope>
    <source>
        <strain evidence="2">Chelidonia</strain>
        <tissue evidence="2">Blood</tissue>
    </source>
</reference>
<accession>A0A3M0KH79</accession>
<comment type="caution">
    <text evidence="2">The sequence shown here is derived from an EMBL/GenBank/DDBJ whole genome shotgun (WGS) entry which is preliminary data.</text>
</comment>
<feature type="region of interest" description="Disordered" evidence="1">
    <location>
        <begin position="90"/>
        <end position="119"/>
    </location>
</feature>
<dbReference type="AlphaFoldDB" id="A0A3M0KH79"/>
<keyword evidence="3" id="KW-1185">Reference proteome</keyword>
<gene>
    <name evidence="2" type="ORF">DUI87_15933</name>
</gene>
<evidence type="ECO:0000313" key="3">
    <source>
        <dbReference type="Proteomes" id="UP000269221"/>
    </source>
</evidence>
<organism evidence="2 3">
    <name type="scientific">Hirundo rustica rustica</name>
    <dbReference type="NCBI Taxonomy" id="333673"/>
    <lineage>
        <taxon>Eukaryota</taxon>
        <taxon>Metazoa</taxon>
        <taxon>Chordata</taxon>
        <taxon>Craniata</taxon>
        <taxon>Vertebrata</taxon>
        <taxon>Euteleostomi</taxon>
        <taxon>Archelosauria</taxon>
        <taxon>Archosauria</taxon>
        <taxon>Dinosauria</taxon>
        <taxon>Saurischia</taxon>
        <taxon>Theropoda</taxon>
        <taxon>Coelurosauria</taxon>
        <taxon>Aves</taxon>
        <taxon>Neognathae</taxon>
        <taxon>Neoaves</taxon>
        <taxon>Telluraves</taxon>
        <taxon>Australaves</taxon>
        <taxon>Passeriformes</taxon>
        <taxon>Sylvioidea</taxon>
        <taxon>Hirundinidae</taxon>
        <taxon>Hirundo</taxon>
    </lineage>
</organism>
<name>A0A3M0KH79_HIRRU</name>
<dbReference type="EMBL" id="QRBI01000120">
    <property type="protein sequence ID" value="RMC06497.1"/>
    <property type="molecule type" value="Genomic_DNA"/>
</dbReference>
<protein>
    <submittedName>
        <fullName evidence="2">Uncharacterized protein</fullName>
    </submittedName>
</protein>
<sequence>MRGQWSIPTMNHDWKLFRRPLVDSVFQKPEWTQIPGLGEEAVSGTVHTDIPGGSFQDWAHFGLWDKRFKKGKVVSVGKLLQPEERRVRICERSSPADTKVSGAGGGRTPGASADSPAAHGEDLGGAAVLLLAIEAHGRAEIHLQMEDCRLEQVDA</sequence>
<proteinExistence type="predicted"/>
<dbReference type="Proteomes" id="UP000269221">
    <property type="component" value="Unassembled WGS sequence"/>
</dbReference>
<evidence type="ECO:0000256" key="1">
    <source>
        <dbReference type="SAM" id="MobiDB-lite"/>
    </source>
</evidence>
<evidence type="ECO:0000313" key="2">
    <source>
        <dbReference type="EMBL" id="RMC06497.1"/>
    </source>
</evidence>